<dbReference type="KEGG" id="pbj:VN24_10300"/>
<name>A0A0D5NIU0_9BACL</name>
<dbReference type="Pfam" id="PF06156">
    <property type="entry name" value="YabA"/>
    <property type="match status" value="1"/>
</dbReference>
<feature type="binding site" evidence="6">
    <location>
        <position position="110"/>
    </location>
    <ligand>
        <name>Zn(2+)</name>
        <dbReference type="ChEBI" id="CHEBI:29105"/>
    </ligand>
</feature>
<sequence>MEKKDLFLQMNELENRLGGIHGELGLMKQLVKQLLEENKKLSIENQQLRDVLKRETSPKPEPVKSASAARRSSSPAGAASVTESAAADSGAVGEGYDNLARLYHEGFHICNVYYGHLRTEGDCLFCLSFLNK</sequence>
<protein>
    <recommendedName>
        <fullName evidence="6">Replication initiation control protein YabA</fullName>
    </recommendedName>
</protein>
<evidence type="ECO:0000256" key="2">
    <source>
        <dbReference type="ARBA" id="ARBA00022705"/>
    </source>
</evidence>
<proteinExistence type="inferred from homology"/>
<comment type="similarity">
    <text evidence="6">Belongs to the YabA family.</text>
</comment>
<dbReference type="GO" id="GO:0008270">
    <property type="term" value="F:zinc ion binding"/>
    <property type="evidence" value="ECO:0007669"/>
    <property type="project" value="UniProtKB-UniRule"/>
</dbReference>
<comment type="subcellular location">
    <subcellularLocation>
        <location evidence="6">Cytoplasm</location>
        <location evidence="6">Nucleoid</location>
    </subcellularLocation>
    <text evidence="6">Localizes in tight foci, which correspond to the replisome at mid-cell throughout the cell cycle.</text>
</comment>
<evidence type="ECO:0000313" key="9">
    <source>
        <dbReference type="Proteomes" id="UP000032633"/>
    </source>
</evidence>
<dbReference type="HAMAP" id="MF_01159">
    <property type="entry name" value="YabA"/>
    <property type="match status" value="1"/>
</dbReference>
<dbReference type="GO" id="GO:0006260">
    <property type="term" value="P:DNA replication"/>
    <property type="evidence" value="ECO:0007669"/>
    <property type="project" value="UniProtKB-KW"/>
</dbReference>
<keyword evidence="1 6" id="KW-0963">Cytoplasm</keyword>
<keyword evidence="4 6" id="KW-0862">Zinc</keyword>
<dbReference type="STRING" id="1126833.VN24_10300"/>
<dbReference type="PATRIC" id="fig|1126833.4.peg.2268"/>
<dbReference type="PIRSF" id="PIRSF021439">
    <property type="entry name" value="DUF972"/>
    <property type="match status" value="1"/>
</dbReference>
<feature type="binding site" evidence="6">
    <location>
        <position position="126"/>
    </location>
    <ligand>
        <name>Zn(2+)</name>
        <dbReference type="ChEBI" id="CHEBI:29105"/>
    </ligand>
</feature>
<evidence type="ECO:0000256" key="7">
    <source>
        <dbReference type="SAM" id="MobiDB-lite"/>
    </source>
</evidence>
<organism evidence="8 9">
    <name type="scientific">Paenibacillus beijingensis</name>
    <dbReference type="NCBI Taxonomy" id="1126833"/>
    <lineage>
        <taxon>Bacteria</taxon>
        <taxon>Bacillati</taxon>
        <taxon>Bacillota</taxon>
        <taxon>Bacilli</taxon>
        <taxon>Bacillales</taxon>
        <taxon>Paenibacillaceae</taxon>
        <taxon>Paenibacillus</taxon>
    </lineage>
</organism>
<evidence type="ECO:0000256" key="6">
    <source>
        <dbReference type="HAMAP-Rule" id="MF_01159"/>
    </source>
</evidence>
<dbReference type="GO" id="GO:0043590">
    <property type="term" value="C:bacterial nucleoid"/>
    <property type="evidence" value="ECO:0007669"/>
    <property type="project" value="UniProtKB-UniRule"/>
</dbReference>
<evidence type="ECO:0000256" key="1">
    <source>
        <dbReference type="ARBA" id="ARBA00022490"/>
    </source>
</evidence>
<reference evidence="8 9" key="1">
    <citation type="journal article" date="2015" name="J. Biotechnol.">
        <title>Complete genome sequence of Paenibacillus beijingensis 7188(T) (=DSM 24997(T)), a novel rhizobacterium from jujube garden soil.</title>
        <authorList>
            <person name="Kwak Y."/>
            <person name="Shin J.H."/>
        </authorList>
    </citation>
    <scope>NUCLEOTIDE SEQUENCE [LARGE SCALE GENOMIC DNA]</scope>
    <source>
        <strain evidence="8 9">DSM 24997</strain>
    </source>
</reference>
<evidence type="ECO:0000256" key="5">
    <source>
        <dbReference type="ARBA" id="ARBA00022880"/>
    </source>
</evidence>
<dbReference type="EMBL" id="CP011058">
    <property type="protein sequence ID" value="AJY74907.1"/>
    <property type="molecule type" value="Genomic_DNA"/>
</dbReference>
<keyword evidence="9" id="KW-1185">Reference proteome</keyword>
<feature type="region of interest" description="Disordered" evidence="7">
    <location>
        <begin position="49"/>
        <end position="91"/>
    </location>
</feature>
<dbReference type="GO" id="GO:0008156">
    <property type="term" value="P:negative regulation of DNA replication"/>
    <property type="evidence" value="ECO:0007669"/>
    <property type="project" value="UniProtKB-UniRule"/>
</dbReference>
<dbReference type="OrthoDB" id="2112130at2"/>
<feature type="compositionally biased region" description="Basic and acidic residues" evidence="7">
    <location>
        <begin position="50"/>
        <end position="62"/>
    </location>
</feature>
<dbReference type="RefSeq" id="WP_045670340.1">
    <property type="nucleotide sequence ID" value="NZ_CP011058.1"/>
</dbReference>
<keyword evidence="5 6" id="KW-0236">DNA replication inhibitor</keyword>
<comment type="subunit">
    <text evidence="6">Homotetramer. Interacts with both DnaA and DnaN, acting as a bridge between these two proteins.</text>
</comment>
<accession>A0A0D5NIU0</accession>
<feature type="binding site" evidence="6">
    <location>
        <position position="123"/>
    </location>
    <ligand>
        <name>Zn(2+)</name>
        <dbReference type="ChEBI" id="CHEBI:29105"/>
    </ligand>
</feature>
<dbReference type="HOGENOM" id="CLU_157169_0_0_9"/>
<feature type="binding site" evidence="6">
    <location>
        <position position="108"/>
    </location>
    <ligand>
        <name>Zn(2+)</name>
        <dbReference type="ChEBI" id="CHEBI:29105"/>
    </ligand>
</feature>
<keyword evidence="3 6" id="KW-0479">Metal-binding</keyword>
<reference evidence="9" key="2">
    <citation type="submission" date="2015-03" db="EMBL/GenBank/DDBJ databases">
        <title>Genome sequence of Paenibacillus beijingensis strain DSM 24997T.</title>
        <authorList>
            <person name="Kwak Y."/>
            <person name="Shin J.-H."/>
        </authorList>
    </citation>
    <scope>NUCLEOTIDE SEQUENCE [LARGE SCALE GENOMIC DNA]</scope>
    <source>
        <strain evidence="9">DSM 24997</strain>
    </source>
</reference>
<comment type="cofactor">
    <cofactor evidence="6">
        <name>Zn(2+)</name>
        <dbReference type="ChEBI" id="CHEBI:29105"/>
    </cofactor>
    <text evidence="6">Binds 1 zinc ion per subunit.</text>
</comment>
<dbReference type="InterPro" id="IPR010377">
    <property type="entry name" value="YabA"/>
</dbReference>
<dbReference type="AlphaFoldDB" id="A0A0D5NIU0"/>
<evidence type="ECO:0000256" key="3">
    <source>
        <dbReference type="ARBA" id="ARBA00022723"/>
    </source>
</evidence>
<gene>
    <name evidence="6" type="primary">yabA</name>
    <name evidence="8" type="ORF">VN24_10300</name>
</gene>
<dbReference type="Proteomes" id="UP000032633">
    <property type="component" value="Chromosome"/>
</dbReference>
<keyword evidence="2 6" id="KW-0235">DNA replication</keyword>
<evidence type="ECO:0000256" key="4">
    <source>
        <dbReference type="ARBA" id="ARBA00022833"/>
    </source>
</evidence>
<evidence type="ECO:0000313" key="8">
    <source>
        <dbReference type="EMBL" id="AJY74907.1"/>
    </source>
</evidence>
<comment type="function">
    <text evidence="6">Involved in control of chromosome replication initiation. Inhibits the cooperative binding of DnaA to the oriC region, thus negatively regulating initiation of chromosome replication. Inhibits the ability of DnaA-ATP to form a helix on DNA; does not disassemble preformed DnaA-DNA helices. Decreases the residence time of DnaA on the chromosome at its binding sites (oriC, replication forks and promoter-binding sites). Tethers DnaA to the replication machinery via the DNA polymerase beta sliding clamp subunit (dnaN). Associates with oriC and other DnaA targets on the chromosome in a DnaA-dependent manner.</text>
</comment>
<feature type="compositionally biased region" description="Low complexity" evidence="7">
    <location>
        <begin position="65"/>
        <end position="89"/>
    </location>
</feature>